<feature type="coiled-coil region" evidence="1">
    <location>
        <begin position="343"/>
        <end position="388"/>
    </location>
</feature>
<dbReference type="EMBL" id="JAVYJV010000004">
    <property type="protein sequence ID" value="KAK4373550.1"/>
    <property type="molecule type" value="Genomic_DNA"/>
</dbReference>
<comment type="caution">
    <text evidence="3">The sequence shown here is derived from an EMBL/GenBank/DDBJ whole genome shotgun (WGS) entry which is preliminary data.</text>
</comment>
<evidence type="ECO:0000313" key="4">
    <source>
        <dbReference type="Proteomes" id="UP001291623"/>
    </source>
</evidence>
<name>A0AAE1SPQ5_9SOLA</name>
<protein>
    <submittedName>
        <fullName evidence="3">Uncharacterized protein</fullName>
    </submittedName>
</protein>
<dbReference type="AlphaFoldDB" id="A0AAE1SPQ5"/>
<evidence type="ECO:0000256" key="2">
    <source>
        <dbReference type="SAM" id="MobiDB-lite"/>
    </source>
</evidence>
<organism evidence="3 4">
    <name type="scientific">Anisodus tanguticus</name>
    <dbReference type="NCBI Taxonomy" id="243964"/>
    <lineage>
        <taxon>Eukaryota</taxon>
        <taxon>Viridiplantae</taxon>
        <taxon>Streptophyta</taxon>
        <taxon>Embryophyta</taxon>
        <taxon>Tracheophyta</taxon>
        <taxon>Spermatophyta</taxon>
        <taxon>Magnoliopsida</taxon>
        <taxon>eudicotyledons</taxon>
        <taxon>Gunneridae</taxon>
        <taxon>Pentapetalae</taxon>
        <taxon>asterids</taxon>
        <taxon>lamiids</taxon>
        <taxon>Solanales</taxon>
        <taxon>Solanaceae</taxon>
        <taxon>Solanoideae</taxon>
        <taxon>Hyoscyameae</taxon>
        <taxon>Anisodus</taxon>
    </lineage>
</organism>
<sequence length="834" mass="93383">MSWLRSAMNKAVEVGNNNLTRTVRNYADSVVQHAGHAVAEGAKILQDRIGNRNFKSFKQTVQRLEEASISCKGPERVQLMKRWLAALKAIDSMSEVSVEDKEKNNEQQHPSEEPKKQPLVLYYDSEMGSEPLNFRDVFLYSKALEGISICMILEAPNEEEVSLLLELFGFCLTGEKAVHNAIVSSIQDLAKAFSNYQDEVLVKREELLQFAESSITGLKINADLGRIDTEVSTLNKQLDEMKTVKDASGDHETISKETVASIEALKTALAHIRVCSRLEGLLLKKKSLKYGDSSEVHSQKVDKLKLLSESLASSTSKAEKEISDDRIQKEEALKFRVAKTGEVGEIEKELAAEISALEKQRNEIEAQLKQVNISLAAASARLHNVREERDQFYEANDQIVAHLKTREGELSKSIGSCRVEANVLSSWIKFLEDAWDLQSSYTETKDKEANVELERHEDYFVNLVLQLLSAYEKELKPSIDRIRKYVENLKSLGEGSAKDSGPASGESKALSPRKNLELEYLDYEAKLRAASTLPIQDLNLVEAIVDLQALSIPTCSMPTWHHPCLWDLKLVIVTFPSFYELEIFFIIPNLQNTLFSNFHIHAFNFEKTSAEAICLGCSPLLLSSIYFAIASKIPKGICLILVQIITSFSVVDNMMEQFYARKGKVSRKDDPKIKELFENIEKLREEFESIERPELEMESPEVPTQEGDASSHKTLDGSISEPAKKATEASATATETKEEKEPPSTKNAVSHKILDDSVSSPARKVTEAPAVGEKKEKKPAAIKVEEMYEAELAKLESESGNINQDYSAEEIGGWEFDELENELNSGDSGKTRKQ</sequence>
<gene>
    <name evidence="3" type="ORF">RND71_008934</name>
</gene>
<accession>A0AAE1SPQ5</accession>
<evidence type="ECO:0000256" key="1">
    <source>
        <dbReference type="SAM" id="Coils"/>
    </source>
</evidence>
<dbReference type="PANTHER" id="PTHR34121">
    <property type="entry name" value="MYOSIN-11"/>
    <property type="match status" value="1"/>
</dbReference>
<feature type="compositionally biased region" description="Basic and acidic residues" evidence="2">
    <location>
        <begin position="98"/>
        <end position="116"/>
    </location>
</feature>
<dbReference type="Proteomes" id="UP001291623">
    <property type="component" value="Unassembled WGS sequence"/>
</dbReference>
<feature type="region of interest" description="Disordered" evidence="2">
    <location>
        <begin position="96"/>
        <end position="117"/>
    </location>
</feature>
<dbReference type="PANTHER" id="PTHR34121:SF6">
    <property type="entry name" value="COILED-COIL DOMAIN-CONTAINING PROTEIN 18-LIKE ISOFORM X1"/>
    <property type="match status" value="1"/>
</dbReference>
<feature type="region of interest" description="Disordered" evidence="2">
    <location>
        <begin position="688"/>
        <end position="779"/>
    </location>
</feature>
<keyword evidence="1" id="KW-0175">Coiled coil</keyword>
<proteinExistence type="predicted"/>
<keyword evidence="4" id="KW-1185">Reference proteome</keyword>
<reference evidence="3" key="1">
    <citation type="submission" date="2023-12" db="EMBL/GenBank/DDBJ databases">
        <title>Genome assembly of Anisodus tanguticus.</title>
        <authorList>
            <person name="Wang Y.-J."/>
        </authorList>
    </citation>
    <scope>NUCLEOTIDE SEQUENCE</scope>
    <source>
        <strain evidence="3">KB-2021</strain>
        <tissue evidence="3">Leaf</tissue>
    </source>
</reference>
<evidence type="ECO:0000313" key="3">
    <source>
        <dbReference type="EMBL" id="KAK4373550.1"/>
    </source>
</evidence>